<sequence length="27" mass="3209">MHLRFIIIVCYKFGYSGSRAKVTYINK</sequence>
<organism evidence="1">
    <name type="scientific">Anguilla anguilla</name>
    <name type="common">European freshwater eel</name>
    <name type="synonym">Muraena anguilla</name>
    <dbReference type="NCBI Taxonomy" id="7936"/>
    <lineage>
        <taxon>Eukaryota</taxon>
        <taxon>Metazoa</taxon>
        <taxon>Chordata</taxon>
        <taxon>Craniata</taxon>
        <taxon>Vertebrata</taxon>
        <taxon>Euteleostomi</taxon>
        <taxon>Actinopterygii</taxon>
        <taxon>Neopterygii</taxon>
        <taxon>Teleostei</taxon>
        <taxon>Anguilliformes</taxon>
        <taxon>Anguillidae</taxon>
        <taxon>Anguilla</taxon>
    </lineage>
</organism>
<name>A0A0E9XMM5_ANGAN</name>
<dbReference type="EMBL" id="GBXM01005482">
    <property type="protein sequence ID" value="JAI03096.1"/>
    <property type="molecule type" value="Transcribed_RNA"/>
</dbReference>
<proteinExistence type="predicted"/>
<accession>A0A0E9XMM5</accession>
<dbReference type="AlphaFoldDB" id="A0A0E9XMM5"/>
<protein>
    <submittedName>
        <fullName evidence="1">Uncharacterized protein</fullName>
    </submittedName>
</protein>
<reference evidence="1" key="1">
    <citation type="submission" date="2014-11" db="EMBL/GenBank/DDBJ databases">
        <authorList>
            <person name="Amaro Gonzalez C."/>
        </authorList>
    </citation>
    <scope>NUCLEOTIDE SEQUENCE</scope>
</reference>
<reference evidence="1" key="2">
    <citation type="journal article" date="2015" name="Fish Shellfish Immunol.">
        <title>Early steps in the European eel (Anguilla anguilla)-Vibrio vulnificus interaction in the gills: Role of the RtxA13 toxin.</title>
        <authorList>
            <person name="Callol A."/>
            <person name="Pajuelo D."/>
            <person name="Ebbesson L."/>
            <person name="Teles M."/>
            <person name="MacKenzie S."/>
            <person name="Amaro C."/>
        </authorList>
    </citation>
    <scope>NUCLEOTIDE SEQUENCE</scope>
</reference>
<evidence type="ECO:0000313" key="1">
    <source>
        <dbReference type="EMBL" id="JAI03096.1"/>
    </source>
</evidence>